<proteinExistence type="predicted"/>
<comment type="caution">
    <text evidence="1">The sequence shown here is derived from an EMBL/GenBank/DDBJ whole genome shotgun (WGS) entry which is preliminary data.</text>
</comment>
<dbReference type="EMBL" id="QNRR01000004">
    <property type="protein sequence ID" value="RBP44470.1"/>
    <property type="molecule type" value="Genomic_DNA"/>
</dbReference>
<sequence length="194" mass="21246">MNRAAEKQEVAQGISNCRQIITAVYAYASDHRGGPDGLSDRQKTSSSSNQAFKMLFAEGILENELIFGCPQSPYQPDGKIGTAPHFVDALKAGENHWMFTPHLSDSPGSSVPFVYENAAVATWNPKWNADAKRRPLPGRTWTKGIIIGMHDKSVALEKLAATEGTEVPLKAMSDNGNTLFTQHGDKFEVLDVER</sequence>
<accession>A0A366HPS9</accession>
<evidence type="ECO:0000313" key="1">
    <source>
        <dbReference type="EMBL" id="RBP44470.1"/>
    </source>
</evidence>
<name>A0A366HPS9_9BACT</name>
<dbReference type="AlphaFoldDB" id="A0A366HPS9"/>
<protein>
    <submittedName>
        <fullName evidence="1">Uncharacterized protein</fullName>
    </submittedName>
</protein>
<evidence type="ECO:0000313" key="2">
    <source>
        <dbReference type="Proteomes" id="UP000253426"/>
    </source>
</evidence>
<keyword evidence="2" id="KW-1185">Reference proteome</keyword>
<organism evidence="1 2">
    <name type="scientific">Roseimicrobium gellanilyticum</name>
    <dbReference type="NCBI Taxonomy" id="748857"/>
    <lineage>
        <taxon>Bacteria</taxon>
        <taxon>Pseudomonadati</taxon>
        <taxon>Verrucomicrobiota</taxon>
        <taxon>Verrucomicrobiia</taxon>
        <taxon>Verrucomicrobiales</taxon>
        <taxon>Verrucomicrobiaceae</taxon>
        <taxon>Roseimicrobium</taxon>
    </lineage>
</organism>
<reference evidence="1 2" key="1">
    <citation type="submission" date="2018-06" db="EMBL/GenBank/DDBJ databases">
        <title>Genomic Encyclopedia of Type Strains, Phase IV (KMG-IV): sequencing the most valuable type-strain genomes for metagenomic binning, comparative biology and taxonomic classification.</title>
        <authorList>
            <person name="Goeker M."/>
        </authorList>
    </citation>
    <scope>NUCLEOTIDE SEQUENCE [LARGE SCALE GENOMIC DNA]</scope>
    <source>
        <strain evidence="1 2">DSM 25532</strain>
    </source>
</reference>
<dbReference type="Proteomes" id="UP000253426">
    <property type="component" value="Unassembled WGS sequence"/>
</dbReference>
<gene>
    <name evidence="1" type="ORF">DES53_104291</name>
</gene>